<dbReference type="Gene3D" id="3.30.420.10">
    <property type="entry name" value="Ribonuclease H-like superfamily/Ribonuclease H"/>
    <property type="match status" value="1"/>
</dbReference>
<dbReference type="InterPro" id="IPR012337">
    <property type="entry name" value="RNaseH-like_sf"/>
</dbReference>
<dbReference type="GO" id="GO:0003676">
    <property type="term" value="F:nucleic acid binding"/>
    <property type="evidence" value="ECO:0007669"/>
    <property type="project" value="InterPro"/>
</dbReference>
<feature type="coiled-coil region" evidence="1">
    <location>
        <begin position="135"/>
        <end position="169"/>
    </location>
</feature>
<evidence type="ECO:0000313" key="3">
    <source>
        <dbReference type="EMBL" id="KAI5383049.1"/>
    </source>
</evidence>
<dbReference type="Gene3D" id="1.10.340.70">
    <property type="match status" value="1"/>
</dbReference>
<evidence type="ECO:0000259" key="2">
    <source>
        <dbReference type="Pfam" id="PF17921"/>
    </source>
</evidence>
<feature type="domain" description="Integrase zinc-binding" evidence="2">
    <location>
        <begin position="2"/>
        <end position="50"/>
    </location>
</feature>
<evidence type="ECO:0000256" key="1">
    <source>
        <dbReference type="SAM" id="Coils"/>
    </source>
</evidence>
<evidence type="ECO:0000313" key="4">
    <source>
        <dbReference type="Proteomes" id="UP001058974"/>
    </source>
</evidence>
<dbReference type="FunFam" id="1.10.340.70:FF:000001">
    <property type="entry name" value="Retrovirus-related Pol polyprotein from transposon gypsy-like Protein"/>
    <property type="match status" value="1"/>
</dbReference>
<dbReference type="Pfam" id="PF17921">
    <property type="entry name" value="Integrase_H2C2"/>
    <property type="match status" value="1"/>
</dbReference>
<proteinExistence type="predicted"/>
<comment type="caution">
    <text evidence="3">The sequence shown here is derived from an EMBL/GenBank/DDBJ whole genome shotgun (WGS) entry which is preliminary data.</text>
</comment>
<dbReference type="InterPro" id="IPR036397">
    <property type="entry name" value="RNaseH_sf"/>
</dbReference>
<protein>
    <recommendedName>
        <fullName evidence="2">Integrase zinc-binding domain-containing protein</fullName>
    </recommendedName>
</protein>
<dbReference type="PANTHER" id="PTHR47266">
    <property type="entry name" value="ENDONUCLEASE-RELATED"/>
    <property type="match status" value="1"/>
</dbReference>
<sequence length="191" mass="22287">MLQEFHSSPQGGHSGFLRTYKRIAANVYWPGMKGMIQEFVKSCVTCQQHKYLASSPGGLLQPLPILETEVVNRCLETYLRCFAADQPKTWVTWIPWAEYWLNTTFPSATQQTPFEVVYGRKPPTMVRWGIGDTRVEAVQRELQDRDEAMRQLREQLLKAQNRMKAQADTHRIDRSFEVGEWVFVKIRAHRQ</sequence>
<dbReference type="Gramene" id="Psat07G0044600-T2">
    <property type="protein sequence ID" value="KAI5383049.1"/>
    <property type="gene ID" value="KIW84_070446"/>
</dbReference>
<dbReference type="SUPFAM" id="SSF53098">
    <property type="entry name" value="Ribonuclease H-like"/>
    <property type="match status" value="1"/>
</dbReference>
<keyword evidence="4" id="KW-1185">Reference proteome</keyword>
<accession>A0A9D4ZTM4</accession>
<keyword evidence="1" id="KW-0175">Coiled coil</keyword>
<reference evidence="3 4" key="1">
    <citation type="journal article" date="2022" name="Nat. Genet.">
        <title>Improved pea reference genome and pan-genome highlight genomic features and evolutionary characteristics.</title>
        <authorList>
            <person name="Yang T."/>
            <person name="Liu R."/>
            <person name="Luo Y."/>
            <person name="Hu S."/>
            <person name="Wang D."/>
            <person name="Wang C."/>
            <person name="Pandey M.K."/>
            <person name="Ge S."/>
            <person name="Xu Q."/>
            <person name="Li N."/>
            <person name="Li G."/>
            <person name="Huang Y."/>
            <person name="Saxena R.K."/>
            <person name="Ji Y."/>
            <person name="Li M."/>
            <person name="Yan X."/>
            <person name="He Y."/>
            <person name="Liu Y."/>
            <person name="Wang X."/>
            <person name="Xiang C."/>
            <person name="Varshney R.K."/>
            <person name="Ding H."/>
            <person name="Gao S."/>
            <person name="Zong X."/>
        </authorList>
    </citation>
    <scope>NUCLEOTIDE SEQUENCE [LARGE SCALE GENOMIC DNA]</scope>
    <source>
        <strain evidence="3 4">cv. Zhongwan 6</strain>
    </source>
</reference>
<dbReference type="InterPro" id="IPR041588">
    <property type="entry name" value="Integrase_H2C2"/>
</dbReference>
<gene>
    <name evidence="3" type="ORF">KIW84_070446</name>
</gene>
<dbReference type="Proteomes" id="UP001058974">
    <property type="component" value="Chromosome 7"/>
</dbReference>
<organism evidence="3 4">
    <name type="scientific">Pisum sativum</name>
    <name type="common">Garden pea</name>
    <name type="synonym">Lathyrus oleraceus</name>
    <dbReference type="NCBI Taxonomy" id="3888"/>
    <lineage>
        <taxon>Eukaryota</taxon>
        <taxon>Viridiplantae</taxon>
        <taxon>Streptophyta</taxon>
        <taxon>Embryophyta</taxon>
        <taxon>Tracheophyta</taxon>
        <taxon>Spermatophyta</taxon>
        <taxon>Magnoliopsida</taxon>
        <taxon>eudicotyledons</taxon>
        <taxon>Gunneridae</taxon>
        <taxon>Pentapetalae</taxon>
        <taxon>rosids</taxon>
        <taxon>fabids</taxon>
        <taxon>Fabales</taxon>
        <taxon>Fabaceae</taxon>
        <taxon>Papilionoideae</taxon>
        <taxon>50 kb inversion clade</taxon>
        <taxon>NPAAA clade</taxon>
        <taxon>Hologalegina</taxon>
        <taxon>IRL clade</taxon>
        <taxon>Fabeae</taxon>
        <taxon>Lathyrus</taxon>
    </lineage>
</organism>
<dbReference type="EMBL" id="JAMSHJ010000007">
    <property type="protein sequence ID" value="KAI5383049.1"/>
    <property type="molecule type" value="Genomic_DNA"/>
</dbReference>
<dbReference type="AlphaFoldDB" id="A0A9D4ZTM4"/>
<dbReference type="InterPro" id="IPR052160">
    <property type="entry name" value="Gypsy_RT_Integrase-like"/>
</dbReference>
<name>A0A9D4ZTM4_PEA</name>